<evidence type="ECO:0000256" key="3">
    <source>
        <dbReference type="ARBA" id="ARBA00022801"/>
    </source>
</evidence>
<evidence type="ECO:0000256" key="5">
    <source>
        <dbReference type="RuleBase" id="RU003355"/>
    </source>
</evidence>
<evidence type="ECO:0000256" key="2">
    <source>
        <dbReference type="ARBA" id="ARBA00022670"/>
    </source>
</evidence>
<dbReference type="InterPro" id="IPR000209">
    <property type="entry name" value="Peptidase_S8/S53_dom"/>
</dbReference>
<dbReference type="InterPro" id="IPR015500">
    <property type="entry name" value="Peptidase_S8_subtilisin-rel"/>
</dbReference>
<accession>A0A6J5TA84</accession>
<dbReference type="Gene3D" id="3.40.50.200">
    <property type="entry name" value="Peptidase S8/S53 domain"/>
    <property type="match status" value="1"/>
</dbReference>
<name>A0A6J5TA84_9CAUD</name>
<dbReference type="Pfam" id="PF00082">
    <property type="entry name" value="Peptidase_S8"/>
    <property type="match status" value="1"/>
</dbReference>
<keyword evidence="4 5" id="KW-0720">Serine protease</keyword>
<dbReference type="GO" id="GO:0006508">
    <property type="term" value="P:proteolysis"/>
    <property type="evidence" value="ECO:0007669"/>
    <property type="project" value="UniProtKB-KW"/>
</dbReference>
<feature type="domain" description="Peptidase S8/S53" evidence="6">
    <location>
        <begin position="134"/>
        <end position="481"/>
    </location>
</feature>
<comment type="similarity">
    <text evidence="1 5">Belongs to the peptidase S8 family.</text>
</comment>
<dbReference type="PROSITE" id="PS00136">
    <property type="entry name" value="SUBTILASE_ASP"/>
    <property type="match status" value="1"/>
</dbReference>
<evidence type="ECO:0000259" key="6">
    <source>
        <dbReference type="Pfam" id="PF00082"/>
    </source>
</evidence>
<dbReference type="GO" id="GO:0004252">
    <property type="term" value="F:serine-type endopeptidase activity"/>
    <property type="evidence" value="ECO:0007669"/>
    <property type="project" value="InterPro"/>
</dbReference>
<sequence length="511" mass="55472">MREYIIQVADPSVWDTLWDELTVGGLGDNFIPERSVEVVNDRPQNDYLAHFNLTDEEATLLKQDPRIVDVELQADLRPNIEKKFNGVRHATYDRSPAQTTAQMKNWGLLRCINQADPYGTALSVTGDFTYNLDGTGVDIVVIDTGVESGHPEFAVNADGTGGSRVVDFDWHSLGVTGCPTGASIGGYLGDSDGHGSNCASISAGNTCGWAPGANIYSIRIFSGPSIRTGAYLGVINSDIAFDLVRAFHLKKIADGNPRPTVCTNSWGYSTSYINMRTTNYRGVVTNTLTRNIGLGQIYGNHGYSQVSYLNQSVNNCASAGVILVGAAGNSQHKIDIPPGLDYNNYWTDSYGQYYYHRGMSPSCASSMITVGATDSIISSPAIERKAYFSETGPRVDVYAPGVMIMGAYANKPYNTYPVQDSRNANYYLNKISGTSQATPQVAGYIACLLQLRPTLNSEDVRKFITDSSNKGVLNENPNGGVGYANQYHLQGGGNRYLYQPFNNSLRGNITS</sequence>
<dbReference type="InterPro" id="IPR036852">
    <property type="entry name" value="Peptidase_S8/S53_dom_sf"/>
</dbReference>
<dbReference type="PROSITE" id="PS00138">
    <property type="entry name" value="SUBTILASE_SER"/>
    <property type="match status" value="1"/>
</dbReference>
<dbReference type="PANTHER" id="PTHR43806">
    <property type="entry name" value="PEPTIDASE S8"/>
    <property type="match status" value="1"/>
</dbReference>
<organism evidence="7">
    <name type="scientific">uncultured Caudovirales phage</name>
    <dbReference type="NCBI Taxonomy" id="2100421"/>
    <lineage>
        <taxon>Viruses</taxon>
        <taxon>Duplodnaviria</taxon>
        <taxon>Heunggongvirae</taxon>
        <taxon>Uroviricota</taxon>
        <taxon>Caudoviricetes</taxon>
        <taxon>Peduoviridae</taxon>
        <taxon>Maltschvirus</taxon>
        <taxon>Maltschvirus maltsch</taxon>
    </lineage>
</organism>
<dbReference type="EMBL" id="LR797824">
    <property type="protein sequence ID" value="CAB4241752.1"/>
    <property type="molecule type" value="Genomic_DNA"/>
</dbReference>
<dbReference type="SUPFAM" id="SSF52743">
    <property type="entry name" value="Subtilisin-like"/>
    <property type="match status" value="1"/>
</dbReference>
<dbReference type="InterPro" id="IPR050131">
    <property type="entry name" value="Peptidase_S8_subtilisin-like"/>
</dbReference>
<gene>
    <name evidence="7" type="ORF">UFOVP71_290</name>
</gene>
<evidence type="ECO:0000256" key="4">
    <source>
        <dbReference type="ARBA" id="ARBA00022825"/>
    </source>
</evidence>
<dbReference type="PANTHER" id="PTHR43806:SF11">
    <property type="entry name" value="CEREVISIN-RELATED"/>
    <property type="match status" value="1"/>
</dbReference>
<dbReference type="PRINTS" id="PR00723">
    <property type="entry name" value="SUBTILISIN"/>
</dbReference>
<protein>
    <submittedName>
        <fullName evidence="7">AprE Subtilisin-like serine proteases</fullName>
    </submittedName>
</protein>
<keyword evidence="2 5" id="KW-0645">Protease</keyword>
<proteinExistence type="inferred from homology"/>
<keyword evidence="3 5" id="KW-0378">Hydrolase</keyword>
<dbReference type="InterPro" id="IPR023828">
    <property type="entry name" value="Peptidase_S8_Ser-AS"/>
</dbReference>
<evidence type="ECO:0000313" key="7">
    <source>
        <dbReference type="EMBL" id="CAB4241752.1"/>
    </source>
</evidence>
<reference evidence="7" key="1">
    <citation type="submission" date="2020-05" db="EMBL/GenBank/DDBJ databases">
        <authorList>
            <person name="Chiriac C."/>
            <person name="Salcher M."/>
            <person name="Ghai R."/>
            <person name="Kavagutti S V."/>
        </authorList>
    </citation>
    <scope>NUCLEOTIDE SEQUENCE</scope>
</reference>
<evidence type="ECO:0000256" key="1">
    <source>
        <dbReference type="ARBA" id="ARBA00011073"/>
    </source>
</evidence>
<dbReference type="PROSITE" id="PS51892">
    <property type="entry name" value="SUBTILASE"/>
    <property type="match status" value="1"/>
</dbReference>
<dbReference type="InterPro" id="IPR023827">
    <property type="entry name" value="Peptidase_S8_Asp-AS"/>
</dbReference>